<proteinExistence type="predicted"/>
<dbReference type="InterPro" id="IPR013342">
    <property type="entry name" value="Mandelate_racemase_C"/>
</dbReference>
<protein>
    <submittedName>
        <fullName evidence="3">Enolase</fullName>
    </submittedName>
    <submittedName>
        <fullName evidence="4">L-alanine-DL-glutamate epimerase</fullName>
    </submittedName>
</protein>
<evidence type="ECO:0000313" key="6">
    <source>
        <dbReference type="Proteomes" id="UP000465812"/>
    </source>
</evidence>
<dbReference type="InterPro" id="IPR029017">
    <property type="entry name" value="Enolase-like_N"/>
</dbReference>
<dbReference type="Proteomes" id="UP000465812">
    <property type="component" value="Chromosome"/>
</dbReference>
<dbReference type="InterPro" id="IPR034593">
    <property type="entry name" value="DgoD-like"/>
</dbReference>
<dbReference type="SMART" id="SM00922">
    <property type="entry name" value="MR_MLE"/>
    <property type="match status" value="1"/>
</dbReference>
<evidence type="ECO:0000313" key="4">
    <source>
        <dbReference type="EMBL" id="ORB05042.1"/>
    </source>
</evidence>
<reference evidence="3 6" key="2">
    <citation type="journal article" date="2019" name="Emerg. Microbes Infect.">
        <title>Comprehensive subspecies identification of 175 nontuberculous mycobacteria species based on 7547 genomic profiles.</title>
        <authorList>
            <person name="Matsumoto Y."/>
            <person name="Kinjo T."/>
            <person name="Motooka D."/>
            <person name="Nabeya D."/>
            <person name="Jung N."/>
            <person name="Uechi K."/>
            <person name="Horii T."/>
            <person name="Iida T."/>
            <person name="Fujita J."/>
            <person name="Nakamura S."/>
        </authorList>
    </citation>
    <scope>NUCLEOTIDE SEQUENCE [LARGE SCALE GENOMIC DNA]</scope>
    <source>
        <strain evidence="3 6">JCM 18113</strain>
    </source>
</reference>
<reference evidence="3" key="3">
    <citation type="submission" date="2020-02" db="EMBL/GenBank/DDBJ databases">
        <authorList>
            <person name="Matsumoto Y."/>
            <person name="Motooka D."/>
            <person name="Nakamura S."/>
        </authorList>
    </citation>
    <scope>NUCLEOTIDE SEQUENCE</scope>
    <source>
        <strain evidence="3">JCM 18113</strain>
    </source>
</reference>
<dbReference type="InterPro" id="IPR036849">
    <property type="entry name" value="Enolase-like_C_sf"/>
</dbReference>
<organism evidence="4 5">
    <name type="scientific">Mycobacterium mantenii</name>
    <dbReference type="NCBI Taxonomy" id="560555"/>
    <lineage>
        <taxon>Bacteria</taxon>
        <taxon>Bacillati</taxon>
        <taxon>Actinomycetota</taxon>
        <taxon>Actinomycetes</taxon>
        <taxon>Mycobacteriales</taxon>
        <taxon>Mycobacteriaceae</taxon>
        <taxon>Mycobacterium</taxon>
        <taxon>Mycobacterium avium complex (MAC)</taxon>
    </lineage>
</organism>
<keyword evidence="6" id="KW-1185">Reference proteome</keyword>
<evidence type="ECO:0000259" key="2">
    <source>
        <dbReference type="SMART" id="SM00922"/>
    </source>
</evidence>
<dbReference type="SUPFAM" id="SSF51604">
    <property type="entry name" value="Enolase C-terminal domain-like"/>
    <property type="match status" value="1"/>
</dbReference>
<dbReference type="Proteomes" id="UP000192760">
    <property type="component" value="Unassembled WGS sequence"/>
</dbReference>
<dbReference type="InterPro" id="IPR013341">
    <property type="entry name" value="Mandelate_racemase_N_dom"/>
</dbReference>
<dbReference type="GO" id="GO:0016829">
    <property type="term" value="F:lyase activity"/>
    <property type="evidence" value="ECO:0007669"/>
    <property type="project" value="UniProtKB-KW"/>
</dbReference>
<name>A0A1X0FTE7_MYCNT</name>
<dbReference type="PANTHER" id="PTHR48080">
    <property type="entry name" value="D-GALACTONATE DEHYDRATASE-RELATED"/>
    <property type="match status" value="1"/>
</dbReference>
<dbReference type="Gene3D" id="3.30.390.10">
    <property type="entry name" value="Enolase-like, N-terminal domain"/>
    <property type="match status" value="1"/>
</dbReference>
<feature type="domain" description="Mandelate racemase/muconate lactonizing enzyme C-terminal" evidence="2">
    <location>
        <begin position="156"/>
        <end position="248"/>
    </location>
</feature>
<dbReference type="EMBL" id="AP022590">
    <property type="protein sequence ID" value="BBY37951.1"/>
    <property type="molecule type" value="Genomic_DNA"/>
</dbReference>
<keyword evidence="1" id="KW-0456">Lyase</keyword>
<dbReference type="SUPFAM" id="SSF54826">
    <property type="entry name" value="Enolase N-terminal domain-like"/>
    <property type="match status" value="1"/>
</dbReference>
<dbReference type="PANTHER" id="PTHR48080:SF2">
    <property type="entry name" value="D-GALACTONATE DEHYDRATASE"/>
    <property type="match status" value="1"/>
</dbReference>
<evidence type="ECO:0000313" key="5">
    <source>
        <dbReference type="Proteomes" id="UP000192760"/>
    </source>
</evidence>
<dbReference type="CDD" id="cd03316">
    <property type="entry name" value="MR_like"/>
    <property type="match status" value="1"/>
</dbReference>
<dbReference type="SFLD" id="SFLDS00001">
    <property type="entry name" value="Enolase"/>
    <property type="match status" value="1"/>
</dbReference>
<reference evidence="4 5" key="1">
    <citation type="submission" date="2017-02" db="EMBL/GenBank/DDBJ databases">
        <title>The new phylogeny of genus Mycobacterium.</title>
        <authorList>
            <person name="Tortoli E."/>
            <person name="Trovato A."/>
            <person name="Cirillo D.M."/>
        </authorList>
    </citation>
    <scope>NUCLEOTIDE SEQUENCE [LARGE SCALE GENOMIC DNA]</scope>
    <source>
        <strain evidence="4 5">DSM 45255</strain>
    </source>
</reference>
<gene>
    <name evidence="4" type="ORF">BST30_15060</name>
    <name evidence="3" type="ORF">MMAN_20850</name>
</gene>
<dbReference type="RefSeq" id="WP_083095655.1">
    <property type="nucleotide sequence ID" value="NZ_AP022590.1"/>
</dbReference>
<sequence>MPPIVADRAADIAKVETVPLRIPLKVGTTPGASLWGDTLSAADSLLVKVTTREGVEGWGEAFGFRAVDSAKLAVDELIAPLCVGRDATRIGPLMLEIQKKLHVFGRGGALTYGLSAVDIALWDIVGKLANAPVSKLLGGALTTMPCYASLACYTDPSLVRAVVRQAMDAGFQVLKLHEAGISAIVAAREEAGPDVELIVDAGCPWTLTQAGACARELKAVRLKFLEEPLWPPENFDGLAALRRTTGIPLSAGENASTLLEFERMLAAGAVDFVQPSPAKMGGITELCKVFPLAAVHNIPVMTHSFYDGPGLLAALHVTAALGTADSMIEWRWFDLEASIYGDALTPQAGRLTVPQGPGLGIDPDPEVIHAYRRESAP</sequence>
<dbReference type="Gene3D" id="3.20.20.120">
    <property type="entry name" value="Enolase-like C-terminal domain"/>
    <property type="match status" value="1"/>
</dbReference>
<dbReference type="EMBL" id="MVHW01000016">
    <property type="protein sequence ID" value="ORB05042.1"/>
    <property type="molecule type" value="Genomic_DNA"/>
</dbReference>
<evidence type="ECO:0000313" key="3">
    <source>
        <dbReference type="EMBL" id="BBY37951.1"/>
    </source>
</evidence>
<evidence type="ECO:0000256" key="1">
    <source>
        <dbReference type="ARBA" id="ARBA00023239"/>
    </source>
</evidence>
<accession>A0A1X0FTE7</accession>
<dbReference type="Pfam" id="PF02746">
    <property type="entry name" value="MR_MLE_N"/>
    <property type="match status" value="1"/>
</dbReference>
<dbReference type="Pfam" id="PF13378">
    <property type="entry name" value="MR_MLE_C"/>
    <property type="match status" value="1"/>
</dbReference>
<dbReference type="STRING" id="560555.BST30_15060"/>
<dbReference type="AlphaFoldDB" id="A0A1X0FTE7"/>
<dbReference type="InterPro" id="IPR029065">
    <property type="entry name" value="Enolase_C-like"/>
</dbReference>